<feature type="domain" description="GATA-type" evidence="10">
    <location>
        <begin position="130"/>
        <end position="184"/>
    </location>
</feature>
<evidence type="ECO:0000256" key="6">
    <source>
        <dbReference type="ARBA" id="ARBA00024019"/>
    </source>
</evidence>
<evidence type="ECO:0000256" key="4">
    <source>
        <dbReference type="ARBA" id="ARBA00023015"/>
    </source>
</evidence>
<keyword evidence="12" id="KW-1185">Reference proteome</keyword>
<sequence>MGATSTRDEATTSLSKMDSPKATHPLRPKNPSGGRLILQRRPFRRRHLPSADTIFHHAIWQVLGSSFSDRSISNERLKSEEEIERCCRCRLAASRGGGLCSGLMDQRAVDSDRRTSPECGNPSSSDCDIKSCGACRTTETPLWRSGPAGPKTLCNACGIRYRKNKSDLGTKTRKEKKELVLEVQMTGLGLRKKRSVIQKHWRRWWRRGIIGEEEQAAVLLMALSYGFL</sequence>
<evidence type="ECO:0000256" key="5">
    <source>
        <dbReference type="ARBA" id="ARBA00023163"/>
    </source>
</evidence>
<feature type="compositionally biased region" description="Basic and acidic residues" evidence="9">
    <location>
        <begin position="1"/>
        <end position="10"/>
    </location>
</feature>
<dbReference type="SUPFAM" id="SSF57716">
    <property type="entry name" value="Glucocorticoid receptor-like (DNA-binding domain)"/>
    <property type="match status" value="1"/>
</dbReference>
<keyword evidence="2 8" id="KW-0863">Zinc-finger</keyword>
<dbReference type="Proteomes" id="UP000734854">
    <property type="component" value="Unassembled WGS sequence"/>
</dbReference>
<dbReference type="PROSITE" id="PS50114">
    <property type="entry name" value="GATA_ZN_FINGER_2"/>
    <property type="match status" value="1"/>
</dbReference>
<evidence type="ECO:0000256" key="2">
    <source>
        <dbReference type="ARBA" id="ARBA00022771"/>
    </source>
</evidence>
<evidence type="ECO:0000313" key="11">
    <source>
        <dbReference type="EMBL" id="KAG6505501.1"/>
    </source>
</evidence>
<organism evidence="11 12">
    <name type="scientific">Zingiber officinale</name>
    <name type="common">Ginger</name>
    <name type="synonym">Amomum zingiber</name>
    <dbReference type="NCBI Taxonomy" id="94328"/>
    <lineage>
        <taxon>Eukaryota</taxon>
        <taxon>Viridiplantae</taxon>
        <taxon>Streptophyta</taxon>
        <taxon>Embryophyta</taxon>
        <taxon>Tracheophyta</taxon>
        <taxon>Spermatophyta</taxon>
        <taxon>Magnoliopsida</taxon>
        <taxon>Liliopsida</taxon>
        <taxon>Zingiberales</taxon>
        <taxon>Zingiberaceae</taxon>
        <taxon>Zingiber</taxon>
    </lineage>
</organism>
<proteinExistence type="inferred from homology"/>
<evidence type="ECO:0000256" key="3">
    <source>
        <dbReference type="ARBA" id="ARBA00022833"/>
    </source>
</evidence>
<dbReference type="AlphaFoldDB" id="A0A8J5GFK2"/>
<evidence type="ECO:0000256" key="1">
    <source>
        <dbReference type="ARBA" id="ARBA00022723"/>
    </source>
</evidence>
<evidence type="ECO:0000313" key="12">
    <source>
        <dbReference type="Proteomes" id="UP000734854"/>
    </source>
</evidence>
<dbReference type="GO" id="GO:0043565">
    <property type="term" value="F:sequence-specific DNA binding"/>
    <property type="evidence" value="ECO:0007669"/>
    <property type="project" value="InterPro"/>
</dbReference>
<evidence type="ECO:0000256" key="8">
    <source>
        <dbReference type="PROSITE-ProRule" id="PRU00094"/>
    </source>
</evidence>
<name>A0A8J5GFK2_ZINOF</name>
<keyword evidence="3" id="KW-0862">Zinc</keyword>
<gene>
    <name evidence="11" type="ORF">ZIOFF_037857</name>
</gene>
<comment type="function">
    <text evidence="7">Transcriptional regulator that specifically binds 5'-GATA-3' or 5'-GAT-3' motifs within gene promoters.</text>
</comment>
<dbReference type="InterPro" id="IPR000679">
    <property type="entry name" value="Znf_GATA"/>
</dbReference>
<dbReference type="GO" id="GO:0006355">
    <property type="term" value="P:regulation of DNA-templated transcription"/>
    <property type="evidence" value="ECO:0007669"/>
    <property type="project" value="InterPro"/>
</dbReference>
<dbReference type="Pfam" id="PF00320">
    <property type="entry name" value="GATA"/>
    <property type="match status" value="1"/>
</dbReference>
<keyword evidence="1" id="KW-0479">Metal-binding</keyword>
<comment type="similarity">
    <text evidence="6">Belongs to the type IV zinc-finger family. Class B subfamily.</text>
</comment>
<dbReference type="Gene3D" id="3.30.50.10">
    <property type="entry name" value="Erythroid Transcription Factor GATA-1, subunit A"/>
    <property type="match status" value="1"/>
</dbReference>
<dbReference type="GO" id="GO:0008270">
    <property type="term" value="F:zinc ion binding"/>
    <property type="evidence" value="ECO:0007669"/>
    <property type="project" value="UniProtKB-KW"/>
</dbReference>
<keyword evidence="4" id="KW-0805">Transcription regulation</keyword>
<reference evidence="11 12" key="1">
    <citation type="submission" date="2020-08" db="EMBL/GenBank/DDBJ databases">
        <title>Plant Genome Project.</title>
        <authorList>
            <person name="Zhang R.-G."/>
        </authorList>
    </citation>
    <scope>NUCLEOTIDE SEQUENCE [LARGE SCALE GENOMIC DNA]</scope>
    <source>
        <tissue evidence="11">Rhizome</tissue>
    </source>
</reference>
<dbReference type="InterPro" id="IPR013088">
    <property type="entry name" value="Znf_NHR/GATA"/>
</dbReference>
<dbReference type="SMART" id="SM00401">
    <property type="entry name" value="ZnF_GATA"/>
    <property type="match status" value="1"/>
</dbReference>
<dbReference type="PANTHER" id="PTHR47172">
    <property type="entry name" value="OS01G0976800 PROTEIN"/>
    <property type="match status" value="1"/>
</dbReference>
<evidence type="ECO:0000256" key="9">
    <source>
        <dbReference type="SAM" id="MobiDB-lite"/>
    </source>
</evidence>
<feature type="region of interest" description="Disordered" evidence="9">
    <location>
        <begin position="1"/>
        <end position="35"/>
    </location>
</feature>
<comment type="caution">
    <text evidence="11">The sequence shown here is derived from an EMBL/GenBank/DDBJ whole genome shotgun (WGS) entry which is preliminary data.</text>
</comment>
<dbReference type="PANTHER" id="PTHR47172:SF1">
    <property type="entry name" value="GATA TRANSCRIPTION FACTOR 15"/>
    <property type="match status" value="1"/>
</dbReference>
<keyword evidence="5" id="KW-0804">Transcription</keyword>
<protein>
    <recommendedName>
        <fullName evidence="10">GATA-type domain-containing protein</fullName>
    </recommendedName>
</protein>
<dbReference type="CDD" id="cd00202">
    <property type="entry name" value="ZnF_GATA"/>
    <property type="match status" value="1"/>
</dbReference>
<evidence type="ECO:0000259" key="10">
    <source>
        <dbReference type="PROSITE" id="PS50114"/>
    </source>
</evidence>
<dbReference type="EMBL" id="JACMSC010000010">
    <property type="protein sequence ID" value="KAG6505501.1"/>
    <property type="molecule type" value="Genomic_DNA"/>
</dbReference>
<evidence type="ECO:0000256" key="7">
    <source>
        <dbReference type="ARBA" id="ARBA00037539"/>
    </source>
</evidence>
<accession>A0A8J5GFK2</accession>